<feature type="transmembrane region" description="Helical" evidence="2">
    <location>
        <begin position="235"/>
        <end position="254"/>
    </location>
</feature>
<dbReference type="Pfam" id="PF03151">
    <property type="entry name" value="TPT"/>
    <property type="match status" value="1"/>
</dbReference>
<evidence type="ECO:0000313" key="4">
    <source>
        <dbReference type="EMBL" id="CEM44996.1"/>
    </source>
</evidence>
<dbReference type="VEuPathDB" id="CryptoDB:Cvel_28790"/>
<dbReference type="PANTHER" id="PTHR13146:SF1">
    <property type="entry name" value="SUGAR PHOSPHATE TRANSPORTER DOMAIN-CONTAINING PROTEIN"/>
    <property type="match status" value="1"/>
</dbReference>
<feature type="transmembrane region" description="Helical" evidence="2">
    <location>
        <begin position="106"/>
        <end position="127"/>
    </location>
</feature>
<feature type="transmembrane region" description="Helical" evidence="2">
    <location>
        <begin position="134"/>
        <end position="151"/>
    </location>
</feature>
<dbReference type="PhylomeDB" id="A0A0G4HLK0"/>
<evidence type="ECO:0000256" key="1">
    <source>
        <dbReference type="SAM" id="MobiDB-lite"/>
    </source>
</evidence>
<name>A0A0G4HLK0_9ALVE</name>
<feature type="transmembrane region" description="Helical" evidence="2">
    <location>
        <begin position="302"/>
        <end position="319"/>
    </location>
</feature>
<proteinExistence type="predicted"/>
<organism evidence="4">
    <name type="scientific">Chromera velia CCMP2878</name>
    <dbReference type="NCBI Taxonomy" id="1169474"/>
    <lineage>
        <taxon>Eukaryota</taxon>
        <taxon>Sar</taxon>
        <taxon>Alveolata</taxon>
        <taxon>Colpodellida</taxon>
        <taxon>Chromeraceae</taxon>
        <taxon>Chromera</taxon>
    </lineage>
</organism>
<reference evidence="4" key="1">
    <citation type="submission" date="2014-11" db="EMBL/GenBank/DDBJ databases">
        <authorList>
            <person name="Otto D Thomas"/>
            <person name="Naeem Raeece"/>
        </authorList>
    </citation>
    <scope>NUCLEOTIDE SEQUENCE</scope>
</reference>
<keyword evidence="2" id="KW-1133">Transmembrane helix</keyword>
<evidence type="ECO:0000256" key="2">
    <source>
        <dbReference type="SAM" id="Phobius"/>
    </source>
</evidence>
<feature type="transmembrane region" description="Helical" evidence="2">
    <location>
        <begin position="37"/>
        <end position="56"/>
    </location>
</feature>
<protein>
    <recommendedName>
        <fullName evidence="3">Sugar phosphate transporter domain-containing protein</fullName>
    </recommendedName>
</protein>
<keyword evidence="2" id="KW-0472">Membrane</keyword>
<feature type="transmembrane region" description="Helical" evidence="2">
    <location>
        <begin position="202"/>
        <end position="223"/>
    </location>
</feature>
<dbReference type="EMBL" id="CDMZ01003070">
    <property type="protein sequence ID" value="CEM44996.1"/>
    <property type="molecule type" value="Genomic_DNA"/>
</dbReference>
<dbReference type="PANTHER" id="PTHR13146">
    <property type="match status" value="1"/>
</dbReference>
<keyword evidence="2" id="KW-0812">Transmembrane</keyword>
<dbReference type="AlphaFoldDB" id="A0A0G4HLK0"/>
<evidence type="ECO:0000259" key="3">
    <source>
        <dbReference type="Pfam" id="PF03151"/>
    </source>
</evidence>
<dbReference type="InterPro" id="IPR004853">
    <property type="entry name" value="Sugar_P_trans_dom"/>
</dbReference>
<feature type="transmembrane region" description="Helical" evidence="2">
    <location>
        <begin position="6"/>
        <end position="25"/>
    </location>
</feature>
<gene>
    <name evidence="4" type="ORF">Cvel_28790</name>
</gene>
<dbReference type="GO" id="GO:0016020">
    <property type="term" value="C:membrane"/>
    <property type="evidence" value="ECO:0007669"/>
    <property type="project" value="TreeGrafter"/>
</dbReference>
<accession>A0A0G4HLK0</accession>
<feature type="domain" description="Sugar phosphate transporter" evidence="3">
    <location>
        <begin position="110"/>
        <end position="317"/>
    </location>
</feature>
<feature type="region of interest" description="Disordered" evidence="1">
    <location>
        <begin position="353"/>
        <end position="375"/>
    </location>
</feature>
<feature type="transmembrane region" description="Helical" evidence="2">
    <location>
        <begin position="163"/>
        <end position="181"/>
    </location>
</feature>
<sequence length="375" mass="40963">MTQFDVLWRSILFVVVNCVQPLLMDEINKNGGGEKSTLLYIMPTYIAMVLVGFAPIGSASARKPGEKARSLTSYSLKCWMKAAFVASTDLAHQGLEKAGLLLAGSAVYIVVNSSSIVWTAIMSIALMGKGQSKFQWIGIFSICCGLALRGFMVEMSLKNSEFVGIVCILGAAVLHGISYVLNEKFMTIEDETRIDGPDLTMMMGLMSSVTLIGWTLIHTIPQWQALVVDKIEEKGGNPMVVLGCYLALLLAAYLRSNTLWWLVKNLGAVTTGVLKGLRTATVFLFAHLFYCSAIPNNCLTPLKTVSMLLCVFGAFVYGYKPKRAGSIQKQWSDTSVGSLQSNMILKRERSRAQEQQQNYGAANPNEGLSKHAEAV</sequence>